<sequence>MHRFSSLFATVKNNSFGMLFSLVHRALTVVGYCTKMSIIHLIEHNDSFEIESEIAHHTVIVEIVKQDVVVASDFVVAAMELVV</sequence>
<comment type="caution">
    <text evidence="1">The sequence shown here is derived from an EMBL/GenBank/DDBJ whole genome shotgun (WGS) entry which is preliminary data.</text>
</comment>
<organism evidence="1 2">
    <name type="scientific">Hibiscus sabdariffa</name>
    <name type="common">roselle</name>
    <dbReference type="NCBI Taxonomy" id="183260"/>
    <lineage>
        <taxon>Eukaryota</taxon>
        <taxon>Viridiplantae</taxon>
        <taxon>Streptophyta</taxon>
        <taxon>Embryophyta</taxon>
        <taxon>Tracheophyta</taxon>
        <taxon>Spermatophyta</taxon>
        <taxon>Magnoliopsida</taxon>
        <taxon>eudicotyledons</taxon>
        <taxon>Gunneridae</taxon>
        <taxon>Pentapetalae</taxon>
        <taxon>rosids</taxon>
        <taxon>malvids</taxon>
        <taxon>Malvales</taxon>
        <taxon>Malvaceae</taxon>
        <taxon>Malvoideae</taxon>
        <taxon>Hibiscus</taxon>
    </lineage>
</organism>
<gene>
    <name evidence="1" type="ORF">V6N12_035451</name>
</gene>
<name>A0ABR2EN27_9ROSI</name>
<evidence type="ECO:0000313" key="1">
    <source>
        <dbReference type="EMBL" id="KAK8563301.1"/>
    </source>
</evidence>
<dbReference type="Proteomes" id="UP001472677">
    <property type="component" value="Unassembled WGS sequence"/>
</dbReference>
<dbReference type="EMBL" id="JBBPBM010000011">
    <property type="protein sequence ID" value="KAK8563301.1"/>
    <property type="molecule type" value="Genomic_DNA"/>
</dbReference>
<protein>
    <submittedName>
        <fullName evidence="1">Uncharacterized protein</fullName>
    </submittedName>
</protein>
<reference evidence="1 2" key="1">
    <citation type="journal article" date="2024" name="G3 (Bethesda)">
        <title>Genome assembly of Hibiscus sabdariffa L. provides insights into metabolisms of medicinal natural products.</title>
        <authorList>
            <person name="Kim T."/>
        </authorList>
    </citation>
    <scope>NUCLEOTIDE SEQUENCE [LARGE SCALE GENOMIC DNA]</scope>
    <source>
        <strain evidence="1">TK-2024</strain>
        <tissue evidence="1">Old leaves</tissue>
    </source>
</reference>
<keyword evidence="2" id="KW-1185">Reference proteome</keyword>
<proteinExistence type="predicted"/>
<evidence type="ECO:0000313" key="2">
    <source>
        <dbReference type="Proteomes" id="UP001472677"/>
    </source>
</evidence>
<accession>A0ABR2EN27</accession>